<evidence type="ECO:0000313" key="9">
    <source>
        <dbReference type="EMBL" id="KYQ88744.1"/>
    </source>
</evidence>
<dbReference type="SUPFAM" id="SSF55031">
    <property type="entry name" value="Bacterial exopeptidase dimerisation domain"/>
    <property type="match status" value="1"/>
</dbReference>
<comment type="similarity">
    <text evidence="2">Belongs to the peptidase M20A family.</text>
</comment>
<dbReference type="GO" id="GO:1990845">
    <property type="term" value="P:adaptive thermogenesis"/>
    <property type="evidence" value="ECO:0007669"/>
    <property type="project" value="UniProtKB-ARBA"/>
</dbReference>
<dbReference type="GO" id="GO:0043605">
    <property type="term" value="P:amide catabolic process"/>
    <property type="evidence" value="ECO:0007669"/>
    <property type="project" value="UniProtKB-ARBA"/>
</dbReference>
<dbReference type="PANTHER" id="PTHR45962">
    <property type="entry name" value="N-FATTY-ACYL-AMINO ACID SYNTHASE/HYDROLASE PM20D1"/>
    <property type="match status" value="1"/>
</dbReference>
<dbReference type="InterPro" id="IPR047177">
    <property type="entry name" value="Pept_M20A"/>
</dbReference>
<dbReference type="GO" id="GO:0046872">
    <property type="term" value="F:metal ion binding"/>
    <property type="evidence" value="ECO:0007669"/>
    <property type="project" value="UniProtKB-KW"/>
</dbReference>
<accession>A0A151Z4L8</accession>
<dbReference type="PANTHER" id="PTHR45962:SF1">
    <property type="entry name" value="N-FATTY-ACYL-AMINO ACID SYNTHASE_HYDROLASE PM20D1"/>
    <property type="match status" value="1"/>
</dbReference>
<sequence>MIKSITLTLLLTVLLVSILPAVESIPLIKTPLNYASDFAGSLKIKTISFDPSDTENSFNGTEFILFRQYLETKFPKVHATCTRTIINTYSLLFKWQGSNTSLKPIFINGHFDVVPATAAGWLTDPWNGTIMDGFIYGRGTIDNKLIVMSSLEAIEAMLTANYVPKRTIYLAFGHDEELGGNNGHKYISDYLKSQNITAEMLIDEGSPIMKENFLPGINKTTALVGINEKGYLFYNLSVTTPGGHSAMPPPETAIGIIAKAALAIETHPFPNYPLSVINSEFLNLFNETNIANVPYLSSMLKTTTAVTMFKAGIKSNVIATSATVWINHRIIAGSNVTYTLNRVRELVNDSRVQLVIDGSKEPSPISPPSAQAYKLVKKSLKKVYGDIRVVTGQMFANTDTRHYWDLTPNIYRLMPVVCSYAEFSTMHGYNEKISVDDYMKAIKFYKKLILKFQTCGQQTTAPTSYLDDSDQSDCDC</sequence>
<evidence type="ECO:0000313" key="10">
    <source>
        <dbReference type="Proteomes" id="UP000076078"/>
    </source>
</evidence>
<dbReference type="GO" id="GO:0005576">
    <property type="term" value="C:extracellular region"/>
    <property type="evidence" value="ECO:0007669"/>
    <property type="project" value="UniProtKB-ARBA"/>
</dbReference>
<keyword evidence="4" id="KW-0479">Metal-binding</keyword>
<dbReference type="Pfam" id="PF01546">
    <property type="entry name" value="Peptidase_M20"/>
    <property type="match status" value="1"/>
</dbReference>
<dbReference type="FunFam" id="1.10.150.900:FF:000003">
    <property type="entry name" value="N-fatty-acyl-amino acid synthase/hydrolase PM20D1"/>
    <property type="match status" value="1"/>
</dbReference>
<dbReference type="GO" id="GO:0008233">
    <property type="term" value="F:peptidase activity"/>
    <property type="evidence" value="ECO:0007669"/>
    <property type="project" value="UniProtKB-KW"/>
</dbReference>
<dbReference type="GO" id="GO:0006520">
    <property type="term" value="P:amino acid metabolic process"/>
    <property type="evidence" value="ECO:0007669"/>
    <property type="project" value="UniProtKB-ARBA"/>
</dbReference>
<dbReference type="FunFam" id="3.40.630.10:FF:000027">
    <property type="entry name" value="N-fatty-acyl-amino acid synthase/hydrolase PM20D1"/>
    <property type="match status" value="1"/>
</dbReference>
<dbReference type="EMBL" id="LODT01000048">
    <property type="protein sequence ID" value="KYQ88744.1"/>
    <property type="molecule type" value="Genomic_DNA"/>
</dbReference>
<evidence type="ECO:0000256" key="3">
    <source>
        <dbReference type="ARBA" id="ARBA00022670"/>
    </source>
</evidence>
<dbReference type="GO" id="GO:0043604">
    <property type="term" value="P:amide biosynthetic process"/>
    <property type="evidence" value="ECO:0007669"/>
    <property type="project" value="UniProtKB-ARBA"/>
</dbReference>
<evidence type="ECO:0000259" key="8">
    <source>
        <dbReference type="Pfam" id="PF07687"/>
    </source>
</evidence>
<evidence type="ECO:0000256" key="6">
    <source>
        <dbReference type="ARBA" id="ARBA00022833"/>
    </source>
</evidence>
<reference evidence="9 10" key="1">
    <citation type="submission" date="2015-12" db="EMBL/GenBank/DDBJ databases">
        <title>Dictyostelia acquired genes for synthesis and detection of signals that induce cell-type specialization by lateral gene transfer from prokaryotes.</title>
        <authorList>
            <person name="Gloeckner G."/>
            <person name="Schaap P."/>
        </authorList>
    </citation>
    <scope>NUCLEOTIDE SEQUENCE [LARGE SCALE GENOMIC DNA]</scope>
    <source>
        <strain evidence="9 10">TK</strain>
    </source>
</reference>
<dbReference type="OMA" id="WEAFGPF"/>
<dbReference type="Proteomes" id="UP000076078">
    <property type="component" value="Unassembled WGS sequence"/>
</dbReference>
<keyword evidence="5" id="KW-0378">Hydrolase</keyword>
<dbReference type="InterPro" id="IPR011650">
    <property type="entry name" value="Peptidase_M20_dimer"/>
</dbReference>
<comment type="caution">
    <text evidence="9">The sequence shown here is derived from an EMBL/GenBank/DDBJ whole genome shotgun (WGS) entry which is preliminary data.</text>
</comment>
<evidence type="ECO:0000256" key="5">
    <source>
        <dbReference type="ARBA" id="ARBA00022801"/>
    </source>
</evidence>
<feature type="chain" id="PRO_5007592862" evidence="7">
    <location>
        <begin position="25"/>
        <end position="476"/>
    </location>
</feature>
<evidence type="ECO:0000256" key="7">
    <source>
        <dbReference type="SAM" id="SignalP"/>
    </source>
</evidence>
<keyword evidence="3" id="KW-0645">Protease</keyword>
<evidence type="ECO:0000256" key="1">
    <source>
        <dbReference type="ARBA" id="ARBA00001947"/>
    </source>
</evidence>
<name>A0A151Z4L8_TIELA</name>
<dbReference type="InterPro" id="IPR002933">
    <property type="entry name" value="Peptidase_M20"/>
</dbReference>
<dbReference type="SUPFAM" id="SSF53187">
    <property type="entry name" value="Zn-dependent exopeptidases"/>
    <property type="match status" value="1"/>
</dbReference>
<dbReference type="GO" id="GO:0016810">
    <property type="term" value="F:hydrolase activity, acting on carbon-nitrogen (but not peptide) bonds"/>
    <property type="evidence" value="ECO:0007669"/>
    <property type="project" value="UniProtKB-ARBA"/>
</dbReference>
<comment type="cofactor">
    <cofactor evidence="1">
        <name>Zn(2+)</name>
        <dbReference type="ChEBI" id="CHEBI:29105"/>
    </cofactor>
</comment>
<evidence type="ECO:0000256" key="2">
    <source>
        <dbReference type="ARBA" id="ARBA00006247"/>
    </source>
</evidence>
<gene>
    <name evidence="9" type="ORF">DLAC_10773</name>
</gene>
<dbReference type="AlphaFoldDB" id="A0A151Z4L8"/>
<dbReference type="OrthoDB" id="3064516at2759"/>
<dbReference type="Pfam" id="PF07687">
    <property type="entry name" value="M20_dimer"/>
    <property type="match status" value="1"/>
</dbReference>
<proteinExistence type="inferred from homology"/>
<dbReference type="InterPro" id="IPR036264">
    <property type="entry name" value="Bact_exopeptidase_dim_dom"/>
</dbReference>
<keyword evidence="6" id="KW-0862">Zinc</keyword>
<dbReference type="GO" id="GO:0006508">
    <property type="term" value="P:proteolysis"/>
    <property type="evidence" value="ECO:0007669"/>
    <property type="project" value="UniProtKB-KW"/>
</dbReference>
<dbReference type="GO" id="GO:0006629">
    <property type="term" value="P:lipid metabolic process"/>
    <property type="evidence" value="ECO:0007669"/>
    <property type="project" value="UniProtKB-ARBA"/>
</dbReference>
<feature type="domain" description="Peptidase M20 dimerisation" evidence="8">
    <location>
        <begin position="228"/>
        <end position="349"/>
    </location>
</feature>
<dbReference type="Gene3D" id="3.30.70.360">
    <property type="match status" value="1"/>
</dbReference>
<feature type="signal peptide" evidence="7">
    <location>
        <begin position="1"/>
        <end position="24"/>
    </location>
</feature>
<organism evidence="9 10">
    <name type="scientific">Tieghemostelium lacteum</name>
    <name type="common">Slime mold</name>
    <name type="synonym">Dictyostelium lacteum</name>
    <dbReference type="NCBI Taxonomy" id="361077"/>
    <lineage>
        <taxon>Eukaryota</taxon>
        <taxon>Amoebozoa</taxon>
        <taxon>Evosea</taxon>
        <taxon>Eumycetozoa</taxon>
        <taxon>Dictyostelia</taxon>
        <taxon>Dictyosteliales</taxon>
        <taxon>Raperosteliaceae</taxon>
        <taxon>Tieghemostelium</taxon>
    </lineage>
</organism>
<dbReference type="Gene3D" id="1.10.150.900">
    <property type="match status" value="1"/>
</dbReference>
<evidence type="ECO:0000256" key="4">
    <source>
        <dbReference type="ARBA" id="ARBA00022723"/>
    </source>
</evidence>
<keyword evidence="7" id="KW-0732">Signal</keyword>
<dbReference type="STRING" id="361077.A0A151Z4L8"/>
<keyword evidence="10" id="KW-1185">Reference proteome</keyword>
<dbReference type="Gene3D" id="3.40.630.10">
    <property type="entry name" value="Zn peptidases"/>
    <property type="match status" value="1"/>
</dbReference>
<dbReference type="InParanoid" id="A0A151Z4L8"/>
<protein>
    <submittedName>
        <fullName evidence="9">Peptidase M20 family protein</fullName>
    </submittedName>
</protein>